<sequence>MYPAFFLSGSSEQETTIGGTSGKRHARKVIVQPSAFSYQLRAVNVTLRRRMSGLADG</sequence>
<proteinExistence type="predicted"/>
<name>A0A6J4ICM7_9CHLR</name>
<evidence type="ECO:0000313" key="2">
    <source>
        <dbReference type="EMBL" id="CAA9247280.1"/>
    </source>
</evidence>
<feature type="region of interest" description="Disordered" evidence="1">
    <location>
        <begin position="1"/>
        <end position="23"/>
    </location>
</feature>
<dbReference type="AlphaFoldDB" id="A0A6J4ICM7"/>
<dbReference type="EMBL" id="CADCTK010000393">
    <property type="protein sequence ID" value="CAA9247280.1"/>
    <property type="molecule type" value="Genomic_DNA"/>
</dbReference>
<feature type="compositionally biased region" description="Polar residues" evidence="1">
    <location>
        <begin position="8"/>
        <end position="18"/>
    </location>
</feature>
<organism evidence="2">
    <name type="scientific">uncultured Chloroflexia bacterium</name>
    <dbReference type="NCBI Taxonomy" id="1672391"/>
    <lineage>
        <taxon>Bacteria</taxon>
        <taxon>Bacillati</taxon>
        <taxon>Chloroflexota</taxon>
        <taxon>Chloroflexia</taxon>
        <taxon>environmental samples</taxon>
    </lineage>
</organism>
<accession>A0A6J4ICM7</accession>
<reference evidence="2" key="1">
    <citation type="submission" date="2020-02" db="EMBL/GenBank/DDBJ databases">
        <authorList>
            <person name="Meier V. D."/>
        </authorList>
    </citation>
    <scope>NUCLEOTIDE SEQUENCE</scope>
    <source>
        <strain evidence="2">AVDCRST_MAG26</strain>
    </source>
</reference>
<gene>
    <name evidence="2" type="ORF">AVDCRST_MAG26-1734</name>
</gene>
<protein>
    <submittedName>
        <fullName evidence="2">Uncharacterized protein</fullName>
    </submittedName>
</protein>
<evidence type="ECO:0000256" key="1">
    <source>
        <dbReference type="SAM" id="MobiDB-lite"/>
    </source>
</evidence>